<name>A0A650CQ87_9CREN</name>
<sequence>MKSLPLLLLIVSSVAATGVMIAGMHGYGPLGYISYNVIQTNNNSTEIIPAYINLGNITAGETGTVSANATLVISSNGTYEIKLLHTEKLSKVFSSFNVTISIGKTTLTLTLDHDEQELNLTTGKYNVVITIHYKVSDNPHGDLSVNNEPLLIIHPYGDHENSEDNS</sequence>
<dbReference type="OrthoDB" id="36941at2157"/>
<evidence type="ECO:0000313" key="1">
    <source>
        <dbReference type="EMBL" id="QGR19999.1"/>
    </source>
</evidence>
<dbReference type="Proteomes" id="UP000423396">
    <property type="component" value="Chromosome"/>
</dbReference>
<keyword evidence="2" id="KW-1185">Reference proteome</keyword>
<accession>A0A650CQ87</accession>
<dbReference type="RefSeq" id="WP_156007357.1">
    <property type="nucleotide sequence ID" value="NZ_CP045483.1"/>
</dbReference>
<evidence type="ECO:0000313" key="2">
    <source>
        <dbReference type="Proteomes" id="UP000423396"/>
    </source>
</evidence>
<dbReference type="GeneID" id="42799081"/>
<dbReference type="KEGG" id="sazo:D1868_08385"/>
<organism evidence="1 2">
    <name type="scientific">Stygiolobus azoricus</name>
    <dbReference type="NCBI Taxonomy" id="41675"/>
    <lineage>
        <taxon>Archaea</taxon>
        <taxon>Thermoproteota</taxon>
        <taxon>Thermoprotei</taxon>
        <taxon>Sulfolobales</taxon>
        <taxon>Sulfolobaceae</taxon>
        <taxon>Stygiolobus</taxon>
    </lineage>
</organism>
<protein>
    <submittedName>
        <fullName evidence="1">Uncharacterized protein</fullName>
    </submittedName>
</protein>
<gene>
    <name evidence="1" type="ORF">D1868_08385</name>
</gene>
<proteinExistence type="predicted"/>
<dbReference type="EMBL" id="CP045483">
    <property type="protein sequence ID" value="QGR19999.1"/>
    <property type="molecule type" value="Genomic_DNA"/>
</dbReference>
<reference evidence="1 2" key="1">
    <citation type="submission" date="2019-10" db="EMBL/GenBank/DDBJ databases">
        <title>Genome Sequences from Six Type Strain Members of the Archaeal Family Sulfolobaceae: Acidianus ambivalens, Acidianus infernus, Metallosphaera prunae, Stygiolobus azoricus, Sulfolobus metallicus, and Sulfurisphaera ohwakuensis.</title>
        <authorList>
            <person name="Counts J.A."/>
            <person name="Kelly R.M."/>
        </authorList>
    </citation>
    <scope>NUCLEOTIDE SEQUENCE [LARGE SCALE GENOMIC DNA]</scope>
    <source>
        <strain evidence="1 2">FC6</strain>
    </source>
</reference>
<dbReference type="AlphaFoldDB" id="A0A650CQ87"/>